<evidence type="ECO:0000313" key="2">
    <source>
        <dbReference type="EMBL" id="MED6172052.1"/>
    </source>
</evidence>
<name>A0ABU6VFA4_9FABA</name>
<dbReference type="EMBL" id="JASCZI010151326">
    <property type="protein sequence ID" value="MED6172052.1"/>
    <property type="molecule type" value="Genomic_DNA"/>
</dbReference>
<organism evidence="2 3">
    <name type="scientific">Stylosanthes scabra</name>
    <dbReference type="NCBI Taxonomy" id="79078"/>
    <lineage>
        <taxon>Eukaryota</taxon>
        <taxon>Viridiplantae</taxon>
        <taxon>Streptophyta</taxon>
        <taxon>Embryophyta</taxon>
        <taxon>Tracheophyta</taxon>
        <taxon>Spermatophyta</taxon>
        <taxon>Magnoliopsida</taxon>
        <taxon>eudicotyledons</taxon>
        <taxon>Gunneridae</taxon>
        <taxon>Pentapetalae</taxon>
        <taxon>rosids</taxon>
        <taxon>fabids</taxon>
        <taxon>Fabales</taxon>
        <taxon>Fabaceae</taxon>
        <taxon>Papilionoideae</taxon>
        <taxon>50 kb inversion clade</taxon>
        <taxon>dalbergioids sensu lato</taxon>
        <taxon>Dalbergieae</taxon>
        <taxon>Pterocarpus clade</taxon>
        <taxon>Stylosanthes</taxon>
    </lineage>
</organism>
<sequence length="113" mass="12592">MVRPRHVHRALDVNFVIKKRVGARPSGAVDSVKNWGVTTFKIGCYHFDGESFVHPLHSVRFYPDHSYEIPIEALMADQPLSSSRNGMSSTRGSYPSRCSSPTPHYSTRGLSSS</sequence>
<keyword evidence="3" id="KW-1185">Reference proteome</keyword>
<gene>
    <name evidence="2" type="ORF">PIB30_046558</name>
</gene>
<dbReference type="Proteomes" id="UP001341840">
    <property type="component" value="Unassembled WGS sequence"/>
</dbReference>
<evidence type="ECO:0000256" key="1">
    <source>
        <dbReference type="SAM" id="MobiDB-lite"/>
    </source>
</evidence>
<protein>
    <submittedName>
        <fullName evidence="2">Uncharacterized protein</fullName>
    </submittedName>
</protein>
<proteinExistence type="predicted"/>
<reference evidence="2 3" key="1">
    <citation type="journal article" date="2023" name="Plants (Basel)">
        <title>Bridging the Gap: Combining Genomics and Transcriptomics Approaches to Understand Stylosanthes scabra, an Orphan Legume from the Brazilian Caatinga.</title>
        <authorList>
            <person name="Ferreira-Neto J.R.C."/>
            <person name="da Silva M.D."/>
            <person name="Binneck E."/>
            <person name="de Melo N.F."/>
            <person name="da Silva R.H."/>
            <person name="de Melo A.L.T.M."/>
            <person name="Pandolfi V."/>
            <person name="Bustamante F.O."/>
            <person name="Brasileiro-Vidal A.C."/>
            <person name="Benko-Iseppon A.M."/>
        </authorList>
    </citation>
    <scope>NUCLEOTIDE SEQUENCE [LARGE SCALE GENOMIC DNA]</scope>
    <source>
        <tissue evidence="2">Leaves</tissue>
    </source>
</reference>
<accession>A0ABU6VFA4</accession>
<comment type="caution">
    <text evidence="2">The sequence shown here is derived from an EMBL/GenBank/DDBJ whole genome shotgun (WGS) entry which is preliminary data.</text>
</comment>
<feature type="region of interest" description="Disordered" evidence="1">
    <location>
        <begin position="80"/>
        <end position="113"/>
    </location>
</feature>
<evidence type="ECO:0000313" key="3">
    <source>
        <dbReference type="Proteomes" id="UP001341840"/>
    </source>
</evidence>